<keyword evidence="3" id="KW-0285">Flavoprotein</keyword>
<keyword evidence="6 12" id="KW-0560">Oxidoreductase</keyword>
<evidence type="ECO:0000256" key="6">
    <source>
        <dbReference type="ARBA" id="ARBA00023002"/>
    </source>
</evidence>
<dbReference type="eggNOG" id="COG0506">
    <property type="taxonomic scope" value="Bacteria"/>
</dbReference>
<dbReference type="KEGG" id="mph:MLP_48200"/>
<dbReference type="GO" id="GO:0004657">
    <property type="term" value="F:proline dehydrogenase activity"/>
    <property type="evidence" value="ECO:0007669"/>
    <property type="project" value="UniProtKB-EC"/>
</dbReference>
<dbReference type="InterPro" id="IPR029041">
    <property type="entry name" value="FAD-linked_oxidoreductase-like"/>
</dbReference>
<dbReference type="EMBL" id="AP012204">
    <property type="protein sequence ID" value="BAK37834.1"/>
    <property type="molecule type" value="Genomic_DNA"/>
</dbReference>
<comment type="pathway">
    <text evidence="1">Amino-acid degradation; L-proline degradation into L-glutamate; L-glutamate from L-proline: step 1/2.</text>
</comment>
<dbReference type="Gene3D" id="3.20.20.220">
    <property type="match status" value="1"/>
</dbReference>
<proteinExistence type="predicted"/>
<evidence type="ECO:0000313" key="13">
    <source>
        <dbReference type="Proteomes" id="UP000007947"/>
    </source>
</evidence>
<keyword evidence="4 10" id="KW-0547">Nucleotide-binding</keyword>
<feature type="binding site" evidence="10">
    <location>
        <begin position="190"/>
        <end position="192"/>
    </location>
    <ligand>
        <name>FAD</name>
        <dbReference type="ChEBI" id="CHEBI:57692"/>
    </ligand>
</feature>
<name>F5XF96_MICPN</name>
<accession>F5XF96</accession>
<dbReference type="Pfam" id="PF01619">
    <property type="entry name" value="Pro_dh"/>
    <property type="match status" value="1"/>
</dbReference>
<comment type="cofactor">
    <cofactor evidence="10">
        <name>FAD</name>
        <dbReference type="ChEBI" id="CHEBI:57692"/>
    </cofactor>
    <text evidence="10">Binds 1 FAD per subunit.</text>
</comment>
<keyword evidence="7" id="KW-0642">Proline metabolism</keyword>
<dbReference type="STRING" id="1032480.MLP_48200"/>
<evidence type="ECO:0000256" key="8">
    <source>
        <dbReference type="ARBA" id="ARBA00048779"/>
    </source>
</evidence>
<sequence length="311" mass="34614">MTVVREALLKLSRSGAMKSTITRAPLTRDVVNRYVAGETTDDVLRITRTLADANLSITIDRLGEDTTKVEQAAETTRAYLELLRLLDDAGLADIAEVSIKLSAVGQFLGRDGERIATEHARSICEAAGAVGTTVTIDMEDHTTTDSTLSVVRALRADFPWLGTVLQAYLHRSEADCRDLAYQGSRIRLCKGAYAEPESVAYAEPAEIDKAYVRCLRILMAGDGYPMVATHDPRLVEIALTLADRQHRSKDSFELQMLYGIRPAEQARLAALGRRMRVYVPYGTDWYGYLVRRLAEKPANLRFFARSLVSRR</sequence>
<evidence type="ECO:0000256" key="4">
    <source>
        <dbReference type="ARBA" id="ARBA00022741"/>
    </source>
</evidence>
<evidence type="ECO:0000313" key="12">
    <source>
        <dbReference type="EMBL" id="BAK37834.1"/>
    </source>
</evidence>
<evidence type="ECO:0000256" key="3">
    <source>
        <dbReference type="ARBA" id="ARBA00022630"/>
    </source>
</evidence>
<organism evidence="12 13">
    <name type="scientific">Microlunatus phosphovorus (strain ATCC 700054 / DSM 10555 / JCM 9379 / NBRC 101784 / NCIMB 13414 / VKM Ac-1990 / NM-1)</name>
    <dbReference type="NCBI Taxonomy" id="1032480"/>
    <lineage>
        <taxon>Bacteria</taxon>
        <taxon>Bacillati</taxon>
        <taxon>Actinomycetota</taxon>
        <taxon>Actinomycetes</taxon>
        <taxon>Propionibacteriales</taxon>
        <taxon>Propionibacteriaceae</taxon>
        <taxon>Microlunatus</taxon>
    </lineage>
</organism>
<dbReference type="InterPro" id="IPR015659">
    <property type="entry name" value="Proline_oxidase"/>
</dbReference>
<evidence type="ECO:0000259" key="11">
    <source>
        <dbReference type="Pfam" id="PF01619"/>
    </source>
</evidence>
<dbReference type="InterPro" id="IPR008219">
    <property type="entry name" value="PRODH_bac_arc"/>
</dbReference>
<dbReference type="GO" id="GO:0000166">
    <property type="term" value="F:nucleotide binding"/>
    <property type="evidence" value="ECO:0007669"/>
    <property type="project" value="UniProtKB-KW"/>
</dbReference>
<dbReference type="PANTHER" id="PTHR13914:SF0">
    <property type="entry name" value="PROLINE DEHYDROGENASE 1, MITOCHONDRIAL"/>
    <property type="match status" value="1"/>
</dbReference>
<evidence type="ECO:0000256" key="1">
    <source>
        <dbReference type="ARBA" id="ARBA00004739"/>
    </source>
</evidence>
<dbReference type="GO" id="GO:0010133">
    <property type="term" value="P:L-proline catabolic process to L-glutamate"/>
    <property type="evidence" value="ECO:0007669"/>
    <property type="project" value="UniProtKB-UniPathway"/>
</dbReference>
<dbReference type="HOGENOM" id="CLU_061158_0_1_11"/>
<comment type="catalytic activity">
    <reaction evidence="8">
        <text>L-proline + a quinone = (S)-1-pyrroline-5-carboxylate + a quinol + H(+)</text>
        <dbReference type="Rhea" id="RHEA:23784"/>
        <dbReference type="ChEBI" id="CHEBI:15378"/>
        <dbReference type="ChEBI" id="CHEBI:17388"/>
        <dbReference type="ChEBI" id="CHEBI:24646"/>
        <dbReference type="ChEBI" id="CHEBI:60039"/>
        <dbReference type="ChEBI" id="CHEBI:132124"/>
        <dbReference type="EC" id="1.5.5.2"/>
    </reaction>
</comment>
<dbReference type="Proteomes" id="UP000007947">
    <property type="component" value="Chromosome"/>
</dbReference>
<dbReference type="PANTHER" id="PTHR13914">
    <property type="entry name" value="PROLINE OXIDASE"/>
    <property type="match status" value="1"/>
</dbReference>
<feature type="binding site" evidence="9">
    <location>
        <position position="291"/>
    </location>
    <ligand>
        <name>substrate</name>
    </ligand>
</feature>
<dbReference type="EC" id="1.5.5.2" evidence="2"/>
<protein>
    <recommendedName>
        <fullName evidence="2">proline dehydrogenase</fullName>
        <ecNumber evidence="2">1.5.5.2</ecNumber>
    </recommendedName>
</protein>
<keyword evidence="13" id="KW-1185">Reference proteome</keyword>
<keyword evidence="5 10" id="KW-0274">FAD</keyword>
<feature type="binding site" evidence="9">
    <location>
        <position position="100"/>
    </location>
    <ligand>
        <name>substrate</name>
    </ligand>
</feature>
<gene>
    <name evidence="12" type="ordered locus">MLP_48200</name>
</gene>
<evidence type="ECO:0000256" key="2">
    <source>
        <dbReference type="ARBA" id="ARBA00012695"/>
    </source>
</evidence>
<feature type="binding site" evidence="10">
    <location>
        <position position="138"/>
    </location>
    <ligand>
        <name>FAD</name>
        <dbReference type="ChEBI" id="CHEBI:57692"/>
    </ligand>
</feature>
<evidence type="ECO:0000256" key="9">
    <source>
        <dbReference type="PIRSR" id="PIRSR000196-1"/>
    </source>
</evidence>
<dbReference type="InterPro" id="IPR002872">
    <property type="entry name" value="Proline_DH_dom"/>
</dbReference>
<feature type="binding site" evidence="10">
    <location>
        <begin position="229"/>
        <end position="230"/>
    </location>
    <ligand>
        <name>FAD</name>
        <dbReference type="ChEBI" id="CHEBI:57692"/>
    </ligand>
</feature>
<dbReference type="AlphaFoldDB" id="F5XF96"/>
<dbReference type="RefSeq" id="WP_013865658.1">
    <property type="nucleotide sequence ID" value="NC_015635.1"/>
</dbReference>
<dbReference type="UniPathway" id="UPA00261">
    <property type="reaction ID" value="UER00373"/>
</dbReference>
<feature type="binding site" evidence="10">
    <location>
        <position position="166"/>
    </location>
    <ligand>
        <name>FAD</name>
        <dbReference type="ChEBI" id="CHEBI:57692"/>
    </ligand>
</feature>
<feature type="domain" description="Proline dehydrogenase" evidence="11">
    <location>
        <begin position="47"/>
        <end position="304"/>
    </location>
</feature>
<evidence type="ECO:0000256" key="10">
    <source>
        <dbReference type="PIRSR" id="PIRSR000196-2"/>
    </source>
</evidence>
<dbReference type="SUPFAM" id="SSF51730">
    <property type="entry name" value="FAD-linked oxidoreductase"/>
    <property type="match status" value="1"/>
</dbReference>
<dbReference type="PIRSF" id="PIRSF000196">
    <property type="entry name" value="Pro_dehydrog"/>
    <property type="match status" value="1"/>
</dbReference>
<evidence type="ECO:0000256" key="5">
    <source>
        <dbReference type="ARBA" id="ARBA00022827"/>
    </source>
</evidence>
<feature type="binding site" evidence="9">
    <location>
        <position position="292"/>
    </location>
    <ligand>
        <name>substrate</name>
    </ligand>
</feature>
<reference evidence="12 13" key="1">
    <citation type="submission" date="2011-05" db="EMBL/GenBank/DDBJ databases">
        <title>Whole genome sequence of Microlunatus phosphovorus NM-1.</title>
        <authorList>
            <person name="Hosoyama A."/>
            <person name="Sasaki K."/>
            <person name="Harada T."/>
            <person name="Igarashi R."/>
            <person name="Kawakoshi A."/>
            <person name="Sasagawa M."/>
            <person name="Fukada J."/>
            <person name="Nakamura S."/>
            <person name="Katano Y."/>
            <person name="Hanada S."/>
            <person name="Kamagata Y."/>
            <person name="Nakamura N."/>
            <person name="Yamazaki S."/>
            <person name="Fujita N."/>
        </authorList>
    </citation>
    <scope>NUCLEOTIDE SEQUENCE [LARGE SCALE GENOMIC DNA]</scope>
    <source>
        <strain evidence="13">ATCC 700054 / DSM 10555 / JCM 9379 / NBRC 101784 / NCIMB 13414 / VKM Ac-1990 / NM-1</strain>
    </source>
</reference>
<dbReference type="OrthoDB" id="9773461at2"/>
<evidence type="ECO:0000256" key="7">
    <source>
        <dbReference type="ARBA" id="ARBA00023062"/>
    </source>
</evidence>